<keyword evidence="3" id="KW-1185">Reference proteome</keyword>
<comment type="caution">
    <text evidence="2">The sequence shown here is derived from an EMBL/GenBank/DDBJ whole genome shotgun (WGS) entry which is preliminary data.</text>
</comment>
<accession>A0ABR1VBC0</accession>
<dbReference type="Pfam" id="PF26639">
    <property type="entry name" value="Het-6_barrel"/>
    <property type="match status" value="1"/>
</dbReference>
<reference evidence="2 3" key="1">
    <citation type="submission" date="2023-01" db="EMBL/GenBank/DDBJ databases">
        <title>Analysis of 21 Apiospora genomes using comparative genomics revels a genus with tremendous synthesis potential of carbohydrate active enzymes and secondary metabolites.</title>
        <authorList>
            <person name="Sorensen T."/>
        </authorList>
    </citation>
    <scope>NUCLEOTIDE SEQUENCE [LARGE SCALE GENOMIC DNA]</scope>
    <source>
        <strain evidence="2 3">CBS 83171</strain>
    </source>
</reference>
<name>A0ABR1VBC0_9PEZI</name>
<dbReference type="PANTHER" id="PTHR24148">
    <property type="entry name" value="ANKYRIN REPEAT DOMAIN-CONTAINING PROTEIN 39 HOMOLOG-RELATED"/>
    <property type="match status" value="1"/>
</dbReference>
<dbReference type="InterPro" id="IPR052895">
    <property type="entry name" value="HetReg/Transcr_Mod"/>
</dbReference>
<evidence type="ECO:0000313" key="3">
    <source>
        <dbReference type="Proteomes" id="UP001446871"/>
    </source>
</evidence>
<organism evidence="2 3">
    <name type="scientific">Apiospora saccharicola</name>
    <dbReference type="NCBI Taxonomy" id="335842"/>
    <lineage>
        <taxon>Eukaryota</taxon>
        <taxon>Fungi</taxon>
        <taxon>Dikarya</taxon>
        <taxon>Ascomycota</taxon>
        <taxon>Pezizomycotina</taxon>
        <taxon>Sordariomycetes</taxon>
        <taxon>Xylariomycetidae</taxon>
        <taxon>Amphisphaeriales</taxon>
        <taxon>Apiosporaceae</taxon>
        <taxon>Apiospora</taxon>
    </lineage>
</organism>
<evidence type="ECO:0000256" key="1">
    <source>
        <dbReference type="SAM" id="MobiDB-lite"/>
    </source>
</evidence>
<protein>
    <submittedName>
        <fullName evidence="2">Uncharacterized protein</fullName>
    </submittedName>
</protein>
<dbReference type="PANTHER" id="PTHR24148:SF64">
    <property type="entry name" value="HETEROKARYON INCOMPATIBILITY DOMAIN-CONTAINING PROTEIN"/>
    <property type="match status" value="1"/>
</dbReference>
<dbReference type="Proteomes" id="UP001446871">
    <property type="component" value="Unassembled WGS sequence"/>
</dbReference>
<evidence type="ECO:0000313" key="2">
    <source>
        <dbReference type="EMBL" id="KAK8068197.1"/>
    </source>
</evidence>
<proteinExistence type="predicted"/>
<dbReference type="EMBL" id="JAQQWM010000004">
    <property type="protein sequence ID" value="KAK8068197.1"/>
    <property type="molecule type" value="Genomic_DNA"/>
</dbReference>
<sequence>MKTILKIVDDLAPTTGNRCIPSADQVMQTCQLMYKDIQSSNRSGDEGSHMEPTPESQQLEPLERRLGTFRFAMSFAVACRRLYRTSKGRLGLGPTSLQAGDQVWMLRTVRVPFVLRPRDDGSYMFMGETYVHGYMKGEMKDQSDDLEDVVLR</sequence>
<feature type="region of interest" description="Disordered" evidence="1">
    <location>
        <begin position="40"/>
        <end position="61"/>
    </location>
</feature>
<gene>
    <name evidence="2" type="ORF">PG996_007309</name>
</gene>